<dbReference type="GO" id="GO:0047407">
    <property type="term" value="F:ADP-ribosyl-[dinitrogen reductase] hydrolase activity"/>
    <property type="evidence" value="ECO:0007669"/>
    <property type="project" value="UniProtKB-EC"/>
</dbReference>
<name>D4XAR0_9BURK</name>
<evidence type="ECO:0000313" key="2">
    <source>
        <dbReference type="Proteomes" id="UP000004510"/>
    </source>
</evidence>
<dbReference type="HOGENOM" id="CLU_2356979_0_0_4"/>
<evidence type="ECO:0000313" key="1">
    <source>
        <dbReference type="EMBL" id="EFF76072.1"/>
    </source>
</evidence>
<dbReference type="EC" id="3.2.2.24" evidence="1"/>
<protein>
    <submittedName>
        <fullName evidence="1">Putative toxin-antitoxin system, toxin component</fullName>
        <ecNumber evidence="1">3.2.2.24</ecNumber>
    </submittedName>
</protein>
<sequence>MIPLVVTPRIRAKLEEKHRVQELEVMECFLNHEGKYLEDDREEHLTDPPTLWFVGETYRGRRLKIVFVCRDGSLYLKSAFEADTAAERIYAAKTK</sequence>
<dbReference type="EMBL" id="ADMS01000056">
    <property type="protein sequence ID" value="EFF76072.1"/>
    <property type="molecule type" value="Genomic_DNA"/>
</dbReference>
<dbReference type="RefSeq" id="WP_006218615.1">
    <property type="nucleotide sequence ID" value="NZ_GG770409.1"/>
</dbReference>
<proteinExistence type="predicted"/>
<dbReference type="Proteomes" id="UP000004510">
    <property type="component" value="Unassembled WGS sequence"/>
</dbReference>
<accession>D4XAR0</accession>
<dbReference type="OrthoDB" id="8779628at2"/>
<keyword evidence="1" id="KW-0378">Hydrolase</keyword>
<organism evidence="1 2">
    <name type="scientific">Achromobacter piechaudii ATCC 43553</name>
    <dbReference type="NCBI Taxonomy" id="742159"/>
    <lineage>
        <taxon>Bacteria</taxon>
        <taxon>Pseudomonadati</taxon>
        <taxon>Pseudomonadota</taxon>
        <taxon>Betaproteobacteria</taxon>
        <taxon>Burkholderiales</taxon>
        <taxon>Alcaligenaceae</taxon>
        <taxon>Achromobacter</taxon>
    </lineage>
</organism>
<dbReference type="eggNOG" id="ENOG50331KP">
    <property type="taxonomic scope" value="Bacteria"/>
</dbReference>
<reference evidence="2" key="1">
    <citation type="submission" date="2010-03" db="EMBL/GenBank/DDBJ databases">
        <title>Complete sequence of Mobiluncus curtisii ATCC 43063.</title>
        <authorList>
            <person name="Muzny D."/>
            <person name="Qin X."/>
            <person name="Deng J."/>
            <person name="Jiang H."/>
            <person name="Liu Y."/>
            <person name="Qu J."/>
            <person name="Song X.-Z."/>
            <person name="Zhang L."/>
            <person name="Thornton R."/>
            <person name="Coyle M."/>
            <person name="Francisco L."/>
            <person name="Jackson L."/>
            <person name="Javaid M."/>
            <person name="Korchina V."/>
            <person name="Kovar C."/>
            <person name="Mata R."/>
            <person name="Mathew T."/>
            <person name="Ngo R."/>
            <person name="Nguyen L."/>
            <person name="Nguyen N."/>
            <person name="Okwuonu G."/>
            <person name="Ongeri F."/>
            <person name="Pham C."/>
            <person name="Simmons D."/>
            <person name="Wilczek-Boney K."/>
            <person name="Hale W."/>
            <person name="Jakkamsetti A."/>
            <person name="Pham P."/>
            <person name="Ruth R."/>
            <person name="San Lucas F."/>
            <person name="Warren J."/>
            <person name="Zhang J."/>
            <person name="Zhao Z."/>
            <person name="Zhou C."/>
            <person name="Zhu D."/>
            <person name="Lee S."/>
            <person name="Bess C."/>
            <person name="Blankenburg K."/>
            <person name="Forbes L."/>
            <person name="Fu Q."/>
            <person name="Gubbala S."/>
            <person name="Hirani K."/>
            <person name="Jayaseelan J.C."/>
            <person name="Lara F."/>
            <person name="Munidasa M."/>
            <person name="Palculict T."/>
            <person name="Patil S."/>
            <person name="Pu L.-L."/>
            <person name="Saada N."/>
            <person name="Tang L."/>
            <person name="Weissenberger G."/>
            <person name="Zhu Y."/>
            <person name="Hemphill L."/>
            <person name="Shang Y."/>
            <person name="Youmans B."/>
            <person name="Ayvaz T."/>
            <person name="Ross M."/>
            <person name="Santibanez J."/>
            <person name="Aqrawi P."/>
            <person name="Gross S."/>
            <person name="Joshi V."/>
            <person name="Fowler G."/>
            <person name="Nazareth L."/>
            <person name="Reid J."/>
            <person name="Worley K."/>
            <person name="Petrosino J."/>
            <person name="Highlander S."/>
            <person name="Gibbs R."/>
            <person name="Gibbs R."/>
        </authorList>
    </citation>
    <scope>NUCLEOTIDE SEQUENCE [LARGE SCALE GENOMIC DNA]</scope>
    <source>
        <strain evidence="2">ATCC 43553</strain>
    </source>
</reference>
<dbReference type="AlphaFoldDB" id="D4XAR0"/>
<keyword evidence="1" id="KW-0326">Glycosidase</keyword>
<comment type="caution">
    <text evidence="1">The sequence shown here is derived from an EMBL/GenBank/DDBJ whole genome shotgun (WGS) entry which is preliminary data.</text>
</comment>
<gene>
    <name evidence="1" type="primary">draG</name>
    <name evidence="1" type="ORF">HMPREF0004_2557</name>
</gene>